<organism evidence="1">
    <name type="scientific">Ixodes ricinus</name>
    <name type="common">Common tick</name>
    <name type="synonym">Acarus ricinus</name>
    <dbReference type="NCBI Taxonomy" id="34613"/>
    <lineage>
        <taxon>Eukaryota</taxon>
        <taxon>Metazoa</taxon>
        <taxon>Ecdysozoa</taxon>
        <taxon>Arthropoda</taxon>
        <taxon>Chelicerata</taxon>
        <taxon>Arachnida</taxon>
        <taxon>Acari</taxon>
        <taxon>Parasitiformes</taxon>
        <taxon>Ixodida</taxon>
        <taxon>Ixodoidea</taxon>
        <taxon>Ixodidae</taxon>
        <taxon>Ixodinae</taxon>
        <taxon>Ixodes</taxon>
    </lineage>
</organism>
<dbReference type="AlphaFoldDB" id="A0A6B0UVA1"/>
<proteinExistence type="predicted"/>
<name>A0A6B0UVA1_IXORI</name>
<sequence length="149" mass="16282">MAENGPGELGKPTIFDTDDFVRLYGFQDGWTADACSVPVVSTVSVERHFATACKQRKKGWAFKEESYVRKIMVNSFDPDPTIFLVRSLCAPSMKPGHYKQLVSFSKSAEIVQAHCNCVAGLNGTCQHMAGLPFALGDIQDPSSTNISCK</sequence>
<accession>A0A6B0UVA1</accession>
<reference evidence="1" key="1">
    <citation type="submission" date="2019-12" db="EMBL/GenBank/DDBJ databases">
        <title>An insight into the sialome of adult female Ixodes ricinus ticks feeding for 6 days.</title>
        <authorList>
            <person name="Perner J."/>
            <person name="Ribeiro J.M.C."/>
        </authorList>
    </citation>
    <scope>NUCLEOTIDE SEQUENCE</scope>
    <source>
        <strain evidence="1">Semi-engorged</strain>
        <tissue evidence="1">Salivary glands</tissue>
    </source>
</reference>
<evidence type="ECO:0000313" key="1">
    <source>
        <dbReference type="EMBL" id="MXU93612.1"/>
    </source>
</evidence>
<dbReference type="EMBL" id="GIFC01011529">
    <property type="protein sequence ID" value="MXU93612.1"/>
    <property type="molecule type" value="Transcribed_RNA"/>
</dbReference>
<protein>
    <submittedName>
        <fullName evidence="1">Putative isl2eu-5 hm</fullName>
    </submittedName>
</protein>